<protein>
    <submittedName>
        <fullName evidence="1">Uncharacterized protein</fullName>
    </submittedName>
</protein>
<reference evidence="1 2" key="1">
    <citation type="submission" date="2013-11" db="EMBL/GenBank/DDBJ databases">
        <title>Opisthorchis viverrini - life in the bile duct.</title>
        <authorList>
            <person name="Young N.D."/>
            <person name="Nagarajan N."/>
            <person name="Lin S.J."/>
            <person name="Korhonen P.K."/>
            <person name="Jex A.R."/>
            <person name="Hall R.S."/>
            <person name="Safavi-Hemami H."/>
            <person name="Kaewkong W."/>
            <person name="Bertrand D."/>
            <person name="Gao S."/>
            <person name="Seet Q."/>
            <person name="Wongkham S."/>
            <person name="Teh B.T."/>
            <person name="Wongkham C."/>
            <person name="Intapan P.M."/>
            <person name="Maleewong W."/>
            <person name="Yang X."/>
            <person name="Hu M."/>
            <person name="Wang Z."/>
            <person name="Hofmann A."/>
            <person name="Sternberg P.W."/>
            <person name="Tan P."/>
            <person name="Wang J."/>
            <person name="Gasser R.B."/>
        </authorList>
    </citation>
    <scope>NUCLEOTIDE SEQUENCE [LARGE SCALE GENOMIC DNA]</scope>
</reference>
<organism evidence="1 2">
    <name type="scientific">Opisthorchis viverrini</name>
    <name type="common">Southeast Asian liver fluke</name>
    <dbReference type="NCBI Taxonomy" id="6198"/>
    <lineage>
        <taxon>Eukaryota</taxon>
        <taxon>Metazoa</taxon>
        <taxon>Spiralia</taxon>
        <taxon>Lophotrochozoa</taxon>
        <taxon>Platyhelminthes</taxon>
        <taxon>Trematoda</taxon>
        <taxon>Digenea</taxon>
        <taxon>Opisthorchiida</taxon>
        <taxon>Opisthorchiata</taxon>
        <taxon>Opisthorchiidae</taxon>
        <taxon>Opisthorchis</taxon>
    </lineage>
</organism>
<dbReference type="CTD" id="20318837"/>
<dbReference type="KEGG" id="ovi:T265_04655"/>
<dbReference type="AlphaFoldDB" id="A0A074ZM98"/>
<gene>
    <name evidence="1" type="ORF">T265_04655</name>
</gene>
<name>A0A074ZM98_OPIVI</name>
<dbReference type="EMBL" id="KL596697">
    <property type="protein sequence ID" value="KER28518.1"/>
    <property type="molecule type" value="Genomic_DNA"/>
</dbReference>
<dbReference type="GeneID" id="20318837"/>
<dbReference type="Proteomes" id="UP000054324">
    <property type="component" value="Unassembled WGS sequence"/>
</dbReference>
<keyword evidence="2" id="KW-1185">Reference proteome</keyword>
<accession>A0A074ZM98</accession>
<evidence type="ECO:0000313" key="1">
    <source>
        <dbReference type="EMBL" id="KER28518.1"/>
    </source>
</evidence>
<dbReference type="RefSeq" id="XP_009167710.1">
    <property type="nucleotide sequence ID" value="XM_009169446.1"/>
</dbReference>
<sequence>MCTSSNCSSGWRRSVYVDSISAPGTLKIGAPIAFTGGRHYPGNTVGTTVCPPLWPNMTQSGMLNSKPPIVMLSRIVSLMCVQGGNHLVGDAVI</sequence>
<evidence type="ECO:0000313" key="2">
    <source>
        <dbReference type="Proteomes" id="UP000054324"/>
    </source>
</evidence>
<proteinExistence type="predicted"/>